<evidence type="ECO:0000313" key="1">
    <source>
        <dbReference type="EMBL" id="RZU51434.1"/>
    </source>
</evidence>
<organism evidence="1 2">
    <name type="scientific">Krasilnikovia cinnamomea</name>
    <dbReference type="NCBI Taxonomy" id="349313"/>
    <lineage>
        <taxon>Bacteria</taxon>
        <taxon>Bacillati</taxon>
        <taxon>Actinomycetota</taxon>
        <taxon>Actinomycetes</taxon>
        <taxon>Micromonosporales</taxon>
        <taxon>Micromonosporaceae</taxon>
        <taxon>Krasilnikovia</taxon>
    </lineage>
</organism>
<gene>
    <name evidence="1" type="ORF">EV385_3262</name>
</gene>
<dbReference type="OrthoDB" id="8290290at2"/>
<sequence length="204" mass="22166">MTAPTDDQQAAEQYNYGSASWQGGFAQESPSWCFAAIEKSVKNSMGGAVKEQAERAYEVAAALIAIGLRDDDALPPGLLDQIHYIAAVEDADGHKSETELRPYLEVSADHDLAGLLQQVWGAPNFDDVAHVAGGALTVDDMRATIDANGLIAYGDHQHWRIVYGYTVNADSSVQAWVFDPWGGGSYTTEDYDDVRAATQLSYRF</sequence>
<evidence type="ECO:0000313" key="2">
    <source>
        <dbReference type="Proteomes" id="UP000292564"/>
    </source>
</evidence>
<dbReference type="AlphaFoldDB" id="A0A4Q7ZLG6"/>
<reference evidence="1 2" key="1">
    <citation type="submission" date="2019-02" db="EMBL/GenBank/DDBJ databases">
        <title>Sequencing the genomes of 1000 actinobacteria strains.</title>
        <authorList>
            <person name="Klenk H.-P."/>
        </authorList>
    </citation>
    <scope>NUCLEOTIDE SEQUENCE [LARGE SCALE GENOMIC DNA]</scope>
    <source>
        <strain evidence="1 2">DSM 45162</strain>
    </source>
</reference>
<accession>A0A4Q7ZLG6</accession>
<dbReference type="Proteomes" id="UP000292564">
    <property type="component" value="Unassembled WGS sequence"/>
</dbReference>
<comment type="caution">
    <text evidence="1">The sequence shown here is derived from an EMBL/GenBank/DDBJ whole genome shotgun (WGS) entry which is preliminary data.</text>
</comment>
<protein>
    <recommendedName>
        <fullName evidence="3">Papain like cysteine protease AvrRpt2</fullName>
    </recommendedName>
</protein>
<proteinExistence type="predicted"/>
<dbReference type="EMBL" id="SHKY01000001">
    <property type="protein sequence ID" value="RZU51434.1"/>
    <property type="molecule type" value="Genomic_DNA"/>
</dbReference>
<keyword evidence="2" id="KW-1185">Reference proteome</keyword>
<evidence type="ECO:0008006" key="3">
    <source>
        <dbReference type="Google" id="ProtNLM"/>
    </source>
</evidence>
<dbReference type="RefSeq" id="WP_130510202.1">
    <property type="nucleotide sequence ID" value="NZ_SHKY01000001.1"/>
</dbReference>
<name>A0A4Q7ZLG6_9ACTN</name>